<keyword evidence="1" id="KW-0812">Transmembrane</keyword>
<sequence>MFFVLLLPIGFIAVFIAIVMAFVGMRKDAQQKKDEAKRIFKRMNIIAAIGFACIALGLFGPSG</sequence>
<dbReference type="Proteomes" id="UP000276178">
    <property type="component" value="Unassembled WGS sequence"/>
</dbReference>
<reference evidence="2 5" key="2">
    <citation type="submission" date="2019-06" db="EMBL/GenBank/DDBJ databases">
        <title>Whole genome shotgun sequence of Brevibacillus agri NBRC 15538.</title>
        <authorList>
            <person name="Hosoyama A."/>
            <person name="Uohara A."/>
            <person name="Ohji S."/>
            <person name="Ichikawa N."/>
        </authorList>
    </citation>
    <scope>NUCLEOTIDE SEQUENCE [LARGE SCALE GENOMIC DNA]</scope>
    <source>
        <strain evidence="2 5">NBRC 15538</strain>
    </source>
</reference>
<dbReference type="GeneID" id="82810838"/>
<keyword evidence="1" id="KW-1133">Transmembrane helix</keyword>
<name>A0A3M8ANQ2_9BACL</name>
<feature type="transmembrane region" description="Helical" evidence="1">
    <location>
        <begin position="45"/>
        <end position="62"/>
    </location>
</feature>
<keyword evidence="1" id="KW-0472">Membrane</keyword>
<dbReference type="RefSeq" id="WP_007784731.1">
    <property type="nucleotide sequence ID" value="NZ_BJOD01000011.1"/>
</dbReference>
<dbReference type="OrthoDB" id="10010795at2"/>
<gene>
    <name evidence="2" type="ORF">BAG01nite_12630</name>
    <name evidence="3" type="ORF">EB820_19185</name>
</gene>
<proteinExistence type="predicted"/>
<evidence type="ECO:0000313" key="5">
    <source>
        <dbReference type="Proteomes" id="UP000317180"/>
    </source>
</evidence>
<comment type="caution">
    <text evidence="3">The sequence shown here is derived from an EMBL/GenBank/DDBJ whole genome shotgun (WGS) entry which is preliminary data.</text>
</comment>
<dbReference type="AlphaFoldDB" id="A0A3M8ANQ2"/>
<evidence type="ECO:0000313" key="3">
    <source>
        <dbReference type="EMBL" id="RNB52145.1"/>
    </source>
</evidence>
<keyword evidence="5" id="KW-1185">Reference proteome</keyword>
<organism evidence="3 4">
    <name type="scientific">Brevibacillus agri</name>
    <dbReference type="NCBI Taxonomy" id="51101"/>
    <lineage>
        <taxon>Bacteria</taxon>
        <taxon>Bacillati</taxon>
        <taxon>Bacillota</taxon>
        <taxon>Bacilli</taxon>
        <taxon>Bacillales</taxon>
        <taxon>Paenibacillaceae</taxon>
        <taxon>Brevibacillus</taxon>
    </lineage>
</organism>
<accession>A0A3M8ANQ2</accession>
<evidence type="ECO:0000313" key="4">
    <source>
        <dbReference type="Proteomes" id="UP000276178"/>
    </source>
</evidence>
<dbReference type="EMBL" id="BJOD01000011">
    <property type="protein sequence ID" value="GED25161.1"/>
    <property type="molecule type" value="Genomic_DNA"/>
</dbReference>
<dbReference type="EMBL" id="RHHN01000057">
    <property type="protein sequence ID" value="RNB52145.1"/>
    <property type="molecule type" value="Genomic_DNA"/>
</dbReference>
<reference evidence="3 4" key="1">
    <citation type="submission" date="2018-10" db="EMBL/GenBank/DDBJ databases">
        <title>Phylogenomics of Brevibacillus.</title>
        <authorList>
            <person name="Dunlap C."/>
        </authorList>
    </citation>
    <scope>NUCLEOTIDE SEQUENCE [LARGE SCALE GENOMIC DNA]</scope>
    <source>
        <strain evidence="3 4">NRRL NRS 1219</strain>
    </source>
</reference>
<protein>
    <submittedName>
        <fullName evidence="3">Uncharacterized protein</fullName>
    </submittedName>
</protein>
<feature type="transmembrane region" description="Helical" evidence="1">
    <location>
        <begin position="6"/>
        <end position="24"/>
    </location>
</feature>
<evidence type="ECO:0000313" key="2">
    <source>
        <dbReference type="EMBL" id="GED25161.1"/>
    </source>
</evidence>
<evidence type="ECO:0000256" key="1">
    <source>
        <dbReference type="SAM" id="Phobius"/>
    </source>
</evidence>
<dbReference type="Proteomes" id="UP000317180">
    <property type="component" value="Unassembled WGS sequence"/>
</dbReference>